<keyword evidence="1" id="KW-1133">Transmembrane helix</keyword>
<organism evidence="2 3">
    <name type="scientific">Ajellomyces capsulatus (strain H88)</name>
    <name type="common">Darling's disease fungus</name>
    <name type="synonym">Histoplasma capsulatum</name>
    <dbReference type="NCBI Taxonomy" id="544711"/>
    <lineage>
        <taxon>Eukaryota</taxon>
        <taxon>Fungi</taxon>
        <taxon>Dikarya</taxon>
        <taxon>Ascomycota</taxon>
        <taxon>Pezizomycotina</taxon>
        <taxon>Eurotiomycetes</taxon>
        <taxon>Eurotiomycetidae</taxon>
        <taxon>Onygenales</taxon>
        <taxon>Ajellomycetaceae</taxon>
        <taxon>Histoplasma</taxon>
    </lineage>
</organism>
<evidence type="ECO:0000313" key="3">
    <source>
        <dbReference type="Proteomes" id="UP000663419"/>
    </source>
</evidence>
<evidence type="ECO:0000256" key="1">
    <source>
        <dbReference type="SAM" id="Phobius"/>
    </source>
</evidence>
<accession>A0A8A1LFA1</accession>
<sequence>MWLVCWLSRRCLRHLAVYVGSLVRVVWVVVGDFLLCAVRDNFDVAAVVCEAIVQPLLCTRSWFVYFEVT</sequence>
<gene>
    <name evidence="2" type="ORF">I7I53_11139</name>
</gene>
<proteinExistence type="predicted"/>
<name>A0A8A1LFA1_AJEC8</name>
<protein>
    <submittedName>
        <fullName evidence="2">Uncharacterized protein</fullName>
    </submittedName>
</protein>
<evidence type="ECO:0000313" key="2">
    <source>
        <dbReference type="EMBL" id="QSS50447.1"/>
    </source>
</evidence>
<dbReference type="VEuPathDB" id="FungiDB:I7I53_11139"/>
<dbReference type="EMBL" id="CP069102">
    <property type="protein sequence ID" value="QSS50447.1"/>
    <property type="molecule type" value="Genomic_DNA"/>
</dbReference>
<dbReference type="AlphaFoldDB" id="A0A8A1LFA1"/>
<keyword evidence="1" id="KW-0472">Membrane</keyword>
<dbReference type="Proteomes" id="UP000663419">
    <property type="component" value="Chromosome 1"/>
</dbReference>
<keyword evidence="1" id="KW-0812">Transmembrane</keyword>
<reference evidence="2" key="1">
    <citation type="submission" date="2021-01" db="EMBL/GenBank/DDBJ databases">
        <title>Chromosome-level genome assembly of a human fungal pathogen reveals clustering of transcriptionally co-regulated genes.</title>
        <authorList>
            <person name="Voorhies M."/>
            <person name="Cohen S."/>
            <person name="Shea T.P."/>
            <person name="Petrus S."/>
            <person name="Munoz J.F."/>
            <person name="Poplawski S."/>
            <person name="Goldman W.E."/>
            <person name="Michael T."/>
            <person name="Cuomo C.A."/>
            <person name="Sil A."/>
            <person name="Beyhan S."/>
        </authorList>
    </citation>
    <scope>NUCLEOTIDE SEQUENCE</scope>
    <source>
        <strain evidence="2">H88</strain>
    </source>
</reference>
<feature type="transmembrane region" description="Helical" evidence="1">
    <location>
        <begin position="15"/>
        <end position="35"/>
    </location>
</feature>